<sequence>MEPNSDNSSNNFLQSPVVSTDSWSACTPRRGSNASELCYELPADDDDDLVISSGDESDQEPETEDMSESFGGSYSAARIAEHISELEETYPEGNIAKSMFSFQIVPDDHSYQQRTFSQLSLWRWILLGLKLLLILSRTGFRWVFMAVRLVIFSVMLMPGFMQTGVYYYFNKNITRDIRYGGNSRNWLDIIYPENSQENESQRQAGSNEKSTRLLGTLVHLLIHWCSILCSFLFFAPQIPQGTKTIGVPDVSEGQKNTKRRKPKKGWPVVVLLTGGAWIVGYKAWFILVGKALSRKGYLCVLPDYRNFPQATVKDMLLDVHCALAWTFENIKDYGGDPENITLVGQSAGAQLSMIAAFDQGKMLMSPGVLEGDEPNNYNEYPSWPSYKLKALIGLSGPYDIVASVNNFHRRGLDRSVMRYIFNGSNMYHYYSPSRRVRRKVFKKYQHWVPNIFLLHGLADQTVPPDSSIIFAQNLREAGHNVTTKFYDGKTHSGPMIEDLMTPTLVAEDIVHDIIRITQEGTLRRENETKLPRRHAFWKESQLVPVSMMWMARLVNPFS</sequence>
<gene>
    <name evidence="5" type="ORF">EGYM00163_LOCUS51383</name>
</gene>
<dbReference type="EMBL" id="HBJA01149423">
    <property type="protein sequence ID" value="CAE0840543.1"/>
    <property type="molecule type" value="Transcribed_RNA"/>
</dbReference>
<dbReference type="PANTHER" id="PTHR48081">
    <property type="entry name" value="AB HYDROLASE SUPERFAMILY PROTEIN C4A8.06C"/>
    <property type="match status" value="1"/>
</dbReference>
<keyword evidence="3" id="KW-0472">Membrane</keyword>
<evidence type="ECO:0000259" key="4">
    <source>
        <dbReference type="Pfam" id="PF20434"/>
    </source>
</evidence>
<keyword evidence="3" id="KW-1133">Transmembrane helix</keyword>
<proteinExistence type="predicted"/>
<dbReference type="SUPFAM" id="SSF53474">
    <property type="entry name" value="alpha/beta-Hydrolases"/>
    <property type="match status" value="1"/>
</dbReference>
<feature type="region of interest" description="Disordered" evidence="2">
    <location>
        <begin position="45"/>
        <end position="70"/>
    </location>
</feature>
<feature type="transmembrane region" description="Helical" evidence="3">
    <location>
        <begin position="266"/>
        <end position="288"/>
    </location>
</feature>
<reference evidence="5" key="1">
    <citation type="submission" date="2021-01" db="EMBL/GenBank/DDBJ databases">
        <authorList>
            <person name="Corre E."/>
            <person name="Pelletier E."/>
            <person name="Niang G."/>
            <person name="Scheremetjew M."/>
            <person name="Finn R."/>
            <person name="Kale V."/>
            <person name="Holt S."/>
            <person name="Cochrane G."/>
            <person name="Meng A."/>
            <person name="Brown T."/>
            <person name="Cohen L."/>
        </authorList>
    </citation>
    <scope>NUCLEOTIDE SEQUENCE</scope>
    <source>
        <strain evidence="5">CCMP1594</strain>
    </source>
</reference>
<dbReference type="InterPro" id="IPR029058">
    <property type="entry name" value="AB_hydrolase_fold"/>
</dbReference>
<evidence type="ECO:0000256" key="1">
    <source>
        <dbReference type="ARBA" id="ARBA00022801"/>
    </source>
</evidence>
<dbReference type="PANTHER" id="PTHR48081:SF33">
    <property type="entry name" value="KYNURENINE FORMAMIDASE"/>
    <property type="match status" value="1"/>
</dbReference>
<protein>
    <recommendedName>
        <fullName evidence="4">BD-FAE-like domain-containing protein</fullName>
    </recommendedName>
</protein>
<feature type="domain" description="BD-FAE-like" evidence="4">
    <location>
        <begin position="262"/>
        <end position="474"/>
    </location>
</feature>
<dbReference type="AlphaFoldDB" id="A0A7S4LN75"/>
<dbReference type="Gene3D" id="3.40.50.1820">
    <property type="entry name" value="alpha/beta hydrolase"/>
    <property type="match status" value="1"/>
</dbReference>
<dbReference type="InterPro" id="IPR049492">
    <property type="entry name" value="BD-FAE-like_dom"/>
</dbReference>
<evidence type="ECO:0000256" key="3">
    <source>
        <dbReference type="SAM" id="Phobius"/>
    </source>
</evidence>
<feature type="transmembrane region" description="Helical" evidence="3">
    <location>
        <begin position="121"/>
        <end position="140"/>
    </location>
</feature>
<evidence type="ECO:0000256" key="2">
    <source>
        <dbReference type="SAM" id="MobiDB-lite"/>
    </source>
</evidence>
<feature type="region of interest" description="Disordered" evidence="2">
    <location>
        <begin position="1"/>
        <end position="31"/>
    </location>
</feature>
<dbReference type="InterPro" id="IPR050300">
    <property type="entry name" value="GDXG_lipolytic_enzyme"/>
</dbReference>
<accession>A0A7S4LN75</accession>
<keyword evidence="3" id="KW-0812">Transmembrane</keyword>
<feature type="transmembrane region" description="Helical" evidence="3">
    <location>
        <begin position="146"/>
        <end position="169"/>
    </location>
</feature>
<dbReference type="GO" id="GO:0016787">
    <property type="term" value="F:hydrolase activity"/>
    <property type="evidence" value="ECO:0007669"/>
    <property type="project" value="UniProtKB-KW"/>
</dbReference>
<evidence type="ECO:0000313" key="5">
    <source>
        <dbReference type="EMBL" id="CAE0840543.1"/>
    </source>
</evidence>
<keyword evidence="1" id="KW-0378">Hydrolase</keyword>
<feature type="compositionally biased region" description="Acidic residues" evidence="2">
    <location>
        <begin position="45"/>
        <end position="67"/>
    </location>
</feature>
<dbReference type="Pfam" id="PF20434">
    <property type="entry name" value="BD-FAE"/>
    <property type="match status" value="1"/>
</dbReference>
<name>A0A7S4LN75_9EUGL</name>
<organism evidence="5">
    <name type="scientific">Eutreptiella gymnastica</name>
    <dbReference type="NCBI Taxonomy" id="73025"/>
    <lineage>
        <taxon>Eukaryota</taxon>
        <taxon>Discoba</taxon>
        <taxon>Euglenozoa</taxon>
        <taxon>Euglenida</taxon>
        <taxon>Spirocuta</taxon>
        <taxon>Euglenophyceae</taxon>
        <taxon>Eutreptiales</taxon>
        <taxon>Eutreptiaceae</taxon>
        <taxon>Eutreptiella</taxon>
    </lineage>
</organism>